<gene>
    <name evidence="3" type="ORF">FHX68_1719</name>
</gene>
<evidence type="ECO:0000256" key="1">
    <source>
        <dbReference type="SAM" id="Phobius"/>
    </source>
</evidence>
<keyword evidence="1" id="KW-0472">Membrane</keyword>
<dbReference type="AlphaFoldDB" id="A0A4Y3ULI1"/>
<dbReference type="InterPro" id="IPR005182">
    <property type="entry name" value="YdbS-like_PH"/>
</dbReference>
<keyword evidence="4" id="KW-1185">Reference proteome</keyword>
<dbReference type="PANTHER" id="PTHR37938:SF1">
    <property type="entry name" value="BLL0215 PROTEIN"/>
    <property type="match status" value="1"/>
</dbReference>
<feature type="transmembrane region" description="Helical" evidence="1">
    <location>
        <begin position="66"/>
        <end position="88"/>
    </location>
</feature>
<dbReference type="OrthoDB" id="4990503at2"/>
<reference evidence="3 4" key="1">
    <citation type="submission" date="2019-06" db="EMBL/GenBank/DDBJ databases">
        <title>Sequencing the genomes of 1000 actinobacteria strains.</title>
        <authorList>
            <person name="Klenk H.-P."/>
        </authorList>
    </citation>
    <scope>NUCLEOTIDE SEQUENCE [LARGE SCALE GENOMIC DNA]</scope>
    <source>
        <strain evidence="3 4">DSM 20427</strain>
    </source>
</reference>
<organism evidence="3 4">
    <name type="scientific">Microbacterium lacticum</name>
    <dbReference type="NCBI Taxonomy" id="33885"/>
    <lineage>
        <taxon>Bacteria</taxon>
        <taxon>Bacillati</taxon>
        <taxon>Actinomycetota</taxon>
        <taxon>Actinomycetes</taxon>
        <taxon>Micrococcales</taxon>
        <taxon>Microbacteriaceae</taxon>
        <taxon>Microbacterium</taxon>
    </lineage>
</organism>
<dbReference type="RefSeq" id="WP_141380201.1">
    <property type="nucleotide sequence ID" value="NZ_BJNA01000017.1"/>
</dbReference>
<comment type="caution">
    <text evidence="3">The sequence shown here is derived from an EMBL/GenBank/DDBJ whole genome shotgun (WGS) entry which is preliminary data.</text>
</comment>
<dbReference type="PANTHER" id="PTHR37938">
    <property type="entry name" value="BLL0215 PROTEIN"/>
    <property type="match status" value="1"/>
</dbReference>
<dbReference type="Pfam" id="PF03703">
    <property type="entry name" value="bPH_2"/>
    <property type="match status" value="1"/>
</dbReference>
<accession>A0A4Y3ULI1</accession>
<keyword evidence="1" id="KW-0812">Transmembrane</keyword>
<sequence length="195" mass="21261">MTQPTAYTGRPLTPAPGAEPRELRIARVRPHARRLFWSALVLIVVAGAVGYFSGNLPAPLADIPDWALWGVAGVIVLLLVVVPYLRWLSGTYTVTTRRVIARSGLLRRTRTEIGHARGYTISERRGPIQRIWGTGTLTLTNGVDAPLRMVDIPAVRLMNETLADQVEVSQILAHRDSHAVPIVPGPPPPLPPDLA</sequence>
<name>A0A4Y3ULI1_9MICO</name>
<evidence type="ECO:0000259" key="2">
    <source>
        <dbReference type="Pfam" id="PF03703"/>
    </source>
</evidence>
<evidence type="ECO:0000313" key="3">
    <source>
        <dbReference type="EMBL" id="TQM98997.1"/>
    </source>
</evidence>
<dbReference type="EMBL" id="VFPS01000002">
    <property type="protein sequence ID" value="TQM98997.1"/>
    <property type="molecule type" value="Genomic_DNA"/>
</dbReference>
<feature type="transmembrane region" description="Helical" evidence="1">
    <location>
        <begin position="35"/>
        <end position="54"/>
    </location>
</feature>
<evidence type="ECO:0000313" key="4">
    <source>
        <dbReference type="Proteomes" id="UP000319804"/>
    </source>
</evidence>
<protein>
    <submittedName>
        <fullName evidence="3">Membrane protein YdbS with pleckstrin-like domain</fullName>
    </submittedName>
</protein>
<dbReference type="Proteomes" id="UP000319804">
    <property type="component" value="Unassembled WGS sequence"/>
</dbReference>
<keyword evidence="1" id="KW-1133">Transmembrane helix</keyword>
<feature type="domain" description="YdbS-like PH" evidence="2">
    <location>
        <begin position="91"/>
        <end position="155"/>
    </location>
</feature>
<proteinExistence type="predicted"/>